<dbReference type="SMART" id="SM00387">
    <property type="entry name" value="HATPase_c"/>
    <property type="match status" value="1"/>
</dbReference>
<dbReference type="InterPro" id="IPR001789">
    <property type="entry name" value="Sig_transdc_resp-reg_receiver"/>
</dbReference>
<organism evidence="10 11">
    <name type="scientific">Colwellia asteriadis</name>
    <dbReference type="NCBI Taxonomy" id="517723"/>
    <lineage>
        <taxon>Bacteria</taxon>
        <taxon>Pseudomonadati</taxon>
        <taxon>Pseudomonadota</taxon>
        <taxon>Gammaproteobacteria</taxon>
        <taxon>Alteromonadales</taxon>
        <taxon>Colwelliaceae</taxon>
        <taxon>Colwellia</taxon>
    </lineage>
</organism>
<name>A0ABN1L4Z4_9GAMM</name>
<evidence type="ECO:0000256" key="2">
    <source>
        <dbReference type="ARBA" id="ARBA00012438"/>
    </source>
</evidence>
<dbReference type="PRINTS" id="PR00344">
    <property type="entry name" value="BCTRLSENSOR"/>
</dbReference>
<feature type="transmembrane region" description="Helical" evidence="7">
    <location>
        <begin position="346"/>
        <end position="364"/>
    </location>
</feature>
<dbReference type="Gene3D" id="3.30.565.10">
    <property type="entry name" value="Histidine kinase-like ATPase, C-terminal domain"/>
    <property type="match status" value="1"/>
</dbReference>
<evidence type="ECO:0000259" key="8">
    <source>
        <dbReference type="PROSITE" id="PS50109"/>
    </source>
</evidence>
<dbReference type="Gene3D" id="1.10.287.130">
    <property type="match status" value="1"/>
</dbReference>
<evidence type="ECO:0000256" key="3">
    <source>
        <dbReference type="ARBA" id="ARBA00022553"/>
    </source>
</evidence>
<dbReference type="InterPro" id="IPR004358">
    <property type="entry name" value="Sig_transdc_His_kin-like_C"/>
</dbReference>
<dbReference type="InterPro" id="IPR005467">
    <property type="entry name" value="His_kinase_dom"/>
</dbReference>
<comment type="caution">
    <text evidence="10">The sequence shown here is derived from an EMBL/GenBank/DDBJ whole genome shotgun (WGS) entry which is preliminary data.</text>
</comment>
<dbReference type="EMBL" id="BAAAFA010000003">
    <property type="protein sequence ID" value="GAA0814277.1"/>
    <property type="molecule type" value="Genomic_DNA"/>
</dbReference>
<evidence type="ECO:0000256" key="7">
    <source>
        <dbReference type="SAM" id="Phobius"/>
    </source>
</evidence>
<dbReference type="Gene3D" id="3.40.50.2300">
    <property type="match status" value="1"/>
</dbReference>
<accession>A0ABN1L4Z4</accession>
<evidence type="ECO:0000256" key="5">
    <source>
        <dbReference type="PROSITE-ProRule" id="PRU00169"/>
    </source>
</evidence>
<dbReference type="PROSITE" id="PS50110">
    <property type="entry name" value="RESPONSE_REGULATORY"/>
    <property type="match status" value="1"/>
</dbReference>
<dbReference type="Proteomes" id="UP001500021">
    <property type="component" value="Unassembled WGS sequence"/>
</dbReference>
<feature type="domain" description="Histidine kinase" evidence="8">
    <location>
        <begin position="586"/>
        <end position="807"/>
    </location>
</feature>
<feature type="domain" description="Response regulatory" evidence="9">
    <location>
        <begin position="1014"/>
        <end position="1130"/>
    </location>
</feature>
<dbReference type="InterPro" id="IPR035965">
    <property type="entry name" value="PAS-like_dom_sf"/>
</dbReference>
<dbReference type="SUPFAM" id="SSF52172">
    <property type="entry name" value="CheY-like"/>
    <property type="match status" value="1"/>
</dbReference>
<dbReference type="Pfam" id="PF00072">
    <property type="entry name" value="Response_reg"/>
    <property type="match status" value="1"/>
</dbReference>
<keyword evidence="6" id="KW-0175">Coiled coil</keyword>
<dbReference type="InterPro" id="IPR013656">
    <property type="entry name" value="PAS_4"/>
</dbReference>
<dbReference type="EC" id="2.7.13.3" evidence="2"/>
<sequence>MYYQLSKNTVFRRYNTAVVVAFLVIIIIALSISTVRYFNQLAHHKSESIAELKDEATQLNNMLEQSEQAVEGIQELAQYYIKIPSDISGNLPALSQDGEVYFLDKQQYDVVKEGQRLSGNITGIGNIEKFSAEQKQEITMAYALTPAFVAAKKTIKEATWFYYVSFSQFVSMYPWVDRDIWQFNSTTLTNPHHKEMKKYTEETNRAVWSAPYLDSAGTGMNTSIGKGVFYQDKLIGAVVIDISLTRLHAKLSELESDDAGMVLYNQDDHILLFKRNGKKSLAFRATWEDLLPVDLAGLNATTLSTMDDASQVGNWFIEKQSLELTGWTLLKYQSYDNFIAPLRSDFAFVFIILFVALLVFLMLVNTMTKRTFIKPTTEFIRHIEYCSEGDPGKVKPNADWLHWFQVVEDIFTQNRSLLLQLKEQNDVLDSRVIEKTRALQETSMKHQRDYASLRSVMNAIPELIIFNDPQGFLMGCNRAFEQIAACSEQSMLGAKAVNFMPKALAKEINYLNSVYTNTYPQQALIEAGDYVYQGFCNQFKNNQGEVLGTISIFRDVTVQQATKSALEKAKDQAEYANQVKIQFLANMSHEVRTPINAMQGMMDLLHNTALDSRQQHYLVNAQRASTTLLHLIDELLDLSKIEAGKMVVNNDCVNLPEIIDKALKLNITNVNAEKVNIQVELDENVPSYVMSDEMRLVQVLANLFNNAIKFTEQGTISLFIEALSTNDDYSLVRFTMADTGIGIAKEKQGHLFEAFSQADDSMTRKYGGSGLGLSICQHIVQRLGGTITLKSELGKGSELSFKLPLVHVDAAAHEKECFLSLFADEPLVTSVAVCAIKQETSSSFQASISKMQGHFYYFESISELCEANINDPIILLVDEDVFNQQMLTNNNQKLFIHCEKTLQLLCLCQSAMTPLSNETCLRLEELTAPYLLLDKPLFRYSLTQIFASLQSNKAKVSEVSKQVDSTPDLKNNAIVDDIQSVSIAALALEATAEKTASKERQATSQVKHNLAGVEVLLVEDNLVNQLVAKELLLAMNASVTIADNGQCALDLLAEQAFDVVLMDIQMPVMDGLTAAKKIREQSCFAQLPIIAMTAHAREEDKQHSLAVGMNRHIAKPVTAKMLYDTIEDVLPQL</sequence>
<dbReference type="CDD" id="cd17546">
    <property type="entry name" value="REC_hyHK_CKI1_RcsC-like"/>
    <property type="match status" value="1"/>
</dbReference>
<feature type="transmembrane region" description="Helical" evidence="7">
    <location>
        <begin position="16"/>
        <end position="38"/>
    </location>
</feature>
<dbReference type="Pfam" id="PF08448">
    <property type="entry name" value="PAS_4"/>
    <property type="match status" value="1"/>
</dbReference>
<dbReference type="Pfam" id="PF02518">
    <property type="entry name" value="HATPase_c"/>
    <property type="match status" value="1"/>
</dbReference>
<evidence type="ECO:0000256" key="4">
    <source>
        <dbReference type="ARBA" id="ARBA00023012"/>
    </source>
</evidence>
<dbReference type="SMART" id="SM00388">
    <property type="entry name" value="HisKA"/>
    <property type="match status" value="1"/>
</dbReference>
<keyword evidence="7" id="KW-0812">Transmembrane</keyword>
<dbReference type="InterPro" id="IPR011006">
    <property type="entry name" value="CheY-like_superfamily"/>
</dbReference>
<dbReference type="RefSeq" id="WP_343815934.1">
    <property type="nucleotide sequence ID" value="NZ_BAAAFA010000003.1"/>
</dbReference>
<evidence type="ECO:0000256" key="6">
    <source>
        <dbReference type="SAM" id="Coils"/>
    </source>
</evidence>
<dbReference type="Gene3D" id="3.30.450.20">
    <property type="entry name" value="PAS domain"/>
    <property type="match status" value="2"/>
</dbReference>
<dbReference type="InterPro" id="IPR003661">
    <property type="entry name" value="HisK_dim/P_dom"/>
</dbReference>
<evidence type="ECO:0000313" key="10">
    <source>
        <dbReference type="EMBL" id="GAA0814277.1"/>
    </source>
</evidence>
<dbReference type="InterPro" id="IPR036097">
    <property type="entry name" value="HisK_dim/P_sf"/>
</dbReference>
<gene>
    <name evidence="10" type="ORF">GCM10009111_10940</name>
</gene>
<keyword evidence="7" id="KW-1133">Transmembrane helix</keyword>
<reference evidence="10 11" key="1">
    <citation type="journal article" date="2019" name="Int. J. Syst. Evol. Microbiol.">
        <title>The Global Catalogue of Microorganisms (GCM) 10K type strain sequencing project: providing services to taxonomists for standard genome sequencing and annotation.</title>
        <authorList>
            <consortium name="The Broad Institute Genomics Platform"/>
            <consortium name="The Broad Institute Genome Sequencing Center for Infectious Disease"/>
            <person name="Wu L."/>
            <person name="Ma J."/>
        </authorList>
    </citation>
    <scope>NUCLEOTIDE SEQUENCE [LARGE SCALE GENOMIC DNA]</scope>
    <source>
        <strain evidence="10 11">JCM 15608</strain>
    </source>
</reference>
<dbReference type="InterPro" id="IPR036890">
    <property type="entry name" value="HATPase_C_sf"/>
</dbReference>
<dbReference type="CDD" id="cd16922">
    <property type="entry name" value="HATPase_EvgS-ArcB-TorS-like"/>
    <property type="match status" value="1"/>
</dbReference>
<evidence type="ECO:0000259" key="9">
    <source>
        <dbReference type="PROSITE" id="PS50110"/>
    </source>
</evidence>
<feature type="coiled-coil region" evidence="6">
    <location>
        <begin position="49"/>
        <end position="76"/>
    </location>
</feature>
<evidence type="ECO:0000313" key="11">
    <source>
        <dbReference type="Proteomes" id="UP001500021"/>
    </source>
</evidence>
<dbReference type="PANTHER" id="PTHR45339">
    <property type="entry name" value="HYBRID SIGNAL TRANSDUCTION HISTIDINE KINASE J"/>
    <property type="match status" value="1"/>
</dbReference>
<dbReference type="PROSITE" id="PS50109">
    <property type="entry name" value="HIS_KIN"/>
    <property type="match status" value="1"/>
</dbReference>
<comment type="catalytic activity">
    <reaction evidence="1">
        <text>ATP + protein L-histidine = ADP + protein N-phospho-L-histidine.</text>
        <dbReference type="EC" id="2.7.13.3"/>
    </reaction>
</comment>
<dbReference type="SUPFAM" id="SSF55874">
    <property type="entry name" value="ATPase domain of HSP90 chaperone/DNA topoisomerase II/histidine kinase"/>
    <property type="match status" value="1"/>
</dbReference>
<keyword evidence="11" id="KW-1185">Reference proteome</keyword>
<keyword evidence="7" id="KW-0472">Membrane</keyword>
<dbReference type="InterPro" id="IPR003594">
    <property type="entry name" value="HATPase_dom"/>
</dbReference>
<protein>
    <recommendedName>
        <fullName evidence="2">histidine kinase</fullName>
        <ecNumber evidence="2">2.7.13.3</ecNumber>
    </recommendedName>
</protein>
<dbReference type="Pfam" id="PF00512">
    <property type="entry name" value="HisKA"/>
    <property type="match status" value="1"/>
</dbReference>
<dbReference type="SUPFAM" id="SSF47384">
    <property type="entry name" value="Homodimeric domain of signal transducing histidine kinase"/>
    <property type="match status" value="1"/>
</dbReference>
<proteinExistence type="predicted"/>
<evidence type="ECO:0000256" key="1">
    <source>
        <dbReference type="ARBA" id="ARBA00000085"/>
    </source>
</evidence>
<dbReference type="SUPFAM" id="SSF55785">
    <property type="entry name" value="PYP-like sensor domain (PAS domain)"/>
    <property type="match status" value="1"/>
</dbReference>
<feature type="modified residue" description="4-aspartylphosphate" evidence="5">
    <location>
        <position position="1063"/>
    </location>
</feature>
<keyword evidence="4" id="KW-0902">Two-component regulatory system</keyword>
<dbReference type="SMART" id="SM00448">
    <property type="entry name" value="REC"/>
    <property type="match status" value="1"/>
</dbReference>
<dbReference type="PANTHER" id="PTHR45339:SF1">
    <property type="entry name" value="HYBRID SIGNAL TRANSDUCTION HISTIDINE KINASE J"/>
    <property type="match status" value="1"/>
</dbReference>
<keyword evidence="3 5" id="KW-0597">Phosphoprotein</keyword>
<dbReference type="CDD" id="cd00082">
    <property type="entry name" value="HisKA"/>
    <property type="match status" value="1"/>
</dbReference>